<evidence type="ECO:0000256" key="2">
    <source>
        <dbReference type="SAM" id="Phobius"/>
    </source>
</evidence>
<dbReference type="Gene3D" id="3.30.1380.10">
    <property type="match status" value="1"/>
</dbReference>
<keyword evidence="2" id="KW-1133">Transmembrane helix</keyword>
<dbReference type="InterPro" id="IPR003709">
    <property type="entry name" value="VanY-like_core_dom"/>
</dbReference>
<comment type="caution">
    <text evidence="4">The sequence shown here is derived from an EMBL/GenBank/DDBJ whole genome shotgun (WGS) entry which is preliminary data.</text>
</comment>
<keyword evidence="5" id="KW-1185">Reference proteome</keyword>
<accession>A0A7W3PCC4</accession>
<evidence type="ECO:0000256" key="1">
    <source>
        <dbReference type="SAM" id="MobiDB-lite"/>
    </source>
</evidence>
<protein>
    <recommendedName>
        <fullName evidence="3">D-alanyl-D-alanine carboxypeptidase-like core domain-containing protein</fullName>
    </recommendedName>
</protein>
<evidence type="ECO:0000259" key="3">
    <source>
        <dbReference type="Pfam" id="PF02557"/>
    </source>
</evidence>
<organism evidence="4 5">
    <name type="scientific">Promicromonospora sukumoe</name>
    <dbReference type="NCBI Taxonomy" id="88382"/>
    <lineage>
        <taxon>Bacteria</taxon>
        <taxon>Bacillati</taxon>
        <taxon>Actinomycetota</taxon>
        <taxon>Actinomycetes</taxon>
        <taxon>Micrococcales</taxon>
        <taxon>Promicromonosporaceae</taxon>
        <taxon>Promicromonospora</taxon>
    </lineage>
</organism>
<feature type="region of interest" description="Disordered" evidence="1">
    <location>
        <begin position="211"/>
        <end position="259"/>
    </location>
</feature>
<dbReference type="PRINTS" id="PR01217">
    <property type="entry name" value="PRICHEXTENSN"/>
</dbReference>
<feature type="domain" description="D-alanyl-D-alanine carboxypeptidase-like core" evidence="3">
    <location>
        <begin position="356"/>
        <end position="466"/>
    </location>
</feature>
<dbReference type="RefSeq" id="WP_182614287.1">
    <property type="nucleotide sequence ID" value="NZ_BAAATF010000002.1"/>
</dbReference>
<evidence type="ECO:0000313" key="5">
    <source>
        <dbReference type="Proteomes" id="UP000540568"/>
    </source>
</evidence>
<name>A0A7W3PCC4_9MICO</name>
<dbReference type="InterPro" id="IPR006311">
    <property type="entry name" value="TAT_signal"/>
</dbReference>
<evidence type="ECO:0000313" key="4">
    <source>
        <dbReference type="EMBL" id="MBA8806578.1"/>
    </source>
</evidence>
<dbReference type="PROSITE" id="PS51318">
    <property type="entry name" value="TAT"/>
    <property type="match status" value="1"/>
</dbReference>
<sequence length="665" mass="68427">MQDQATKPAVPTSSPSRRRLLRTTWAGAVATVTAGGLLLAAVPSIPDQHAPGDGRDLPARFLDAFRSVPAVQAETMPRNVTPDQIVAVLARADQQAREQGPDLSPAVAQAAAELGMLYTTYQIQQPAPRQAEGLRVQDAPVVRDRDADGDTDGNKGPDDDGAEPALQDDLQAVIQVSDEHGSTIRPDAESDAAPAAEAAADVASEAAAKAVATRDAASAPRSAARRDPAEPRTGVLATAARPADVVPWDPTTGHGTAELGADRVTYDEVVLAAVRLANMLDPSAPSTLVEVQPADQHQAAREGTTAGTTGGRGGVGLTLRQNLFDVVDAFGDSTVSYANGRIPAGVLCPLDFASGHLLRCDAAERLEALSEKFEDEFGHPIPITDSYRSYVAQVAVASAKPHLAAVPGTSNHGWGLAVDLGAPISGGTSAEYVWLRVHGPDYGWDNPSWARPGGTKPEPWHFEFFAAGAVPDRAVDPSDVGTWGSDDETGRSDDEGPRYEAAATSSGTKDRSPADDAAPPSAKPADKPAKNPPAQKPTKPKPKPTPKPSPSEPKPTPKPPVTSPSPSPTPEPSPSPSPSDPSPSPSVPPSPSPSVPAPSPTPEPSAPSPAPSPTPSGERPSPTPEPAPSGSGTPASPEPSSSPSATRESLLGLAKDLGLTDDDEG</sequence>
<reference evidence="4 5" key="1">
    <citation type="submission" date="2020-07" db="EMBL/GenBank/DDBJ databases">
        <title>Sequencing the genomes of 1000 actinobacteria strains.</title>
        <authorList>
            <person name="Klenk H.-P."/>
        </authorList>
    </citation>
    <scope>NUCLEOTIDE SEQUENCE [LARGE SCALE GENOMIC DNA]</scope>
    <source>
        <strain evidence="4 5">DSM 44121</strain>
    </source>
</reference>
<feature type="transmembrane region" description="Helical" evidence="2">
    <location>
        <begin position="20"/>
        <end position="42"/>
    </location>
</feature>
<dbReference type="InterPro" id="IPR009045">
    <property type="entry name" value="Zn_M74/Hedgehog-like"/>
</dbReference>
<feature type="compositionally biased region" description="Pro residues" evidence="1">
    <location>
        <begin position="545"/>
        <end position="614"/>
    </location>
</feature>
<dbReference type="GO" id="GO:0008233">
    <property type="term" value="F:peptidase activity"/>
    <property type="evidence" value="ECO:0007669"/>
    <property type="project" value="InterPro"/>
</dbReference>
<feature type="region of interest" description="Disordered" evidence="1">
    <location>
        <begin position="292"/>
        <end position="313"/>
    </location>
</feature>
<dbReference type="Pfam" id="PF02557">
    <property type="entry name" value="VanY"/>
    <property type="match status" value="1"/>
</dbReference>
<feature type="compositionally biased region" description="Basic and acidic residues" evidence="1">
    <location>
        <begin position="141"/>
        <end position="158"/>
    </location>
</feature>
<dbReference type="Proteomes" id="UP000540568">
    <property type="component" value="Unassembled WGS sequence"/>
</dbReference>
<gene>
    <name evidence="4" type="ORF">FHX71_000520</name>
</gene>
<feature type="compositionally biased region" description="Basic and acidic residues" evidence="1">
    <location>
        <begin position="488"/>
        <end position="498"/>
    </location>
</feature>
<feature type="region of interest" description="Disordered" evidence="1">
    <location>
        <begin position="472"/>
        <end position="665"/>
    </location>
</feature>
<feature type="compositionally biased region" description="Low complexity" evidence="1">
    <location>
        <begin position="628"/>
        <end position="649"/>
    </location>
</feature>
<keyword evidence="2" id="KW-0472">Membrane</keyword>
<keyword evidence="2" id="KW-0812">Transmembrane</keyword>
<feature type="compositionally biased region" description="Low complexity" evidence="1">
    <location>
        <begin position="211"/>
        <end position="222"/>
    </location>
</feature>
<dbReference type="SUPFAM" id="SSF55166">
    <property type="entry name" value="Hedgehog/DD-peptidase"/>
    <property type="match status" value="1"/>
</dbReference>
<dbReference type="AlphaFoldDB" id="A0A7W3PCC4"/>
<dbReference type="GO" id="GO:0006508">
    <property type="term" value="P:proteolysis"/>
    <property type="evidence" value="ECO:0007669"/>
    <property type="project" value="InterPro"/>
</dbReference>
<proteinExistence type="predicted"/>
<dbReference type="EMBL" id="JACGWV010000001">
    <property type="protein sequence ID" value="MBA8806578.1"/>
    <property type="molecule type" value="Genomic_DNA"/>
</dbReference>
<feature type="region of interest" description="Disordered" evidence="1">
    <location>
        <begin position="126"/>
        <end position="164"/>
    </location>
</feature>
<dbReference type="CDD" id="cd14814">
    <property type="entry name" value="Peptidase_M15"/>
    <property type="match status" value="1"/>
</dbReference>